<dbReference type="InterPro" id="IPR036259">
    <property type="entry name" value="MFS_trans_sf"/>
</dbReference>
<gene>
    <name evidence="10" type="ORF">Triagg1_5608</name>
</gene>
<dbReference type="SUPFAM" id="SSF103473">
    <property type="entry name" value="MFS general substrate transporter"/>
    <property type="match status" value="1"/>
</dbReference>
<organism evidence="10 11">
    <name type="scientific">Trichoderma aggressivum f. europaeum</name>
    <dbReference type="NCBI Taxonomy" id="173218"/>
    <lineage>
        <taxon>Eukaryota</taxon>
        <taxon>Fungi</taxon>
        <taxon>Dikarya</taxon>
        <taxon>Ascomycota</taxon>
        <taxon>Pezizomycotina</taxon>
        <taxon>Sordariomycetes</taxon>
        <taxon>Hypocreomycetidae</taxon>
        <taxon>Hypocreales</taxon>
        <taxon>Hypocreaceae</taxon>
        <taxon>Trichoderma</taxon>
    </lineage>
</organism>
<evidence type="ECO:0000256" key="2">
    <source>
        <dbReference type="ARBA" id="ARBA00010992"/>
    </source>
</evidence>
<dbReference type="Proteomes" id="UP001273209">
    <property type="component" value="Unassembled WGS sequence"/>
</dbReference>
<evidence type="ECO:0000313" key="11">
    <source>
        <dbReference type="Proteomes" id="UP001273209"/>
    </source>
</evidence>
<keyword evidence="4 8" id="KW-0812">Transmembrane</keyword>
<keyword evidence="7" id="KW-0862">Zinc</keyword>
<dbReference type="InterPro" id="IPR000771">
    <property type="entry name" value="FBA_II"/>
</dbReference>
<evidence type="ECO:0000256" key="1">
    <source>
        <dbReference type="ARBA" id="ARBA00004141"/>
    </source>
</evidence>
<feature type="transmembrane region" description="Helical" evidence="8">
    <location>
        <begin position="170"/>
        <end position="192"/>
    </location>
</feature>
<comment type="cofactor">
    <cofactor evidence="7">
        <name>Zn(2+)</name>
        <dbReference type="ChEBI" id="CHEBI:29105"/>
    </cofactor>
    <text evidence="7">Binds 2 Zn(2+) ions per subunit. One is catalytic and the other provides a structural contribution.</text>
</comment>
<proteinExistence type="inferred from homology"/>
<dbReference type="GeneID" id="87920046"/>
<evidence type="ECO:0000313" key="10">
    <source>
        <dbReference type="EMBL" id="KAK4072931.1"/>
    </source>
</evidence>
<dbReference type="PANTHER" id="PTHR48022:SF11">
    <property type="entry name" value="MONOSACCHARIDE TRANSPORTER (HXT8), PUTATIVE (AFU_ORTHOLOGUE AFUA_2G08120)-RELATED"/>
    <property type="match status" value="1"/>
</dbReference>
<reference evidence="10" key="1">
    <citation type="submission" date="2023-11" db="EMBL/GenBank/DDBJ databases">
        <title>The genome sequences of three competitors of mushroom-forming fungi.</title>
        <authorList>
            <person name="Beijen E."/>
            <person name="Ohm R.A."/>
        </authorList>
    </citation>
    <scope>NUCLEOTIDE SEQUENCE</scope>
    <source>
        <strain evidence="10">CBS 100526</strain>
    </source>
</reference>
<evidence type="ECO:0000256" key="3">
    <source>
        <dbReference type="ARBA" id="ARBA00022448"/>
    </source>
</evidence>
<dbReference type="PANTHER" id="PTHR48022">
    <property type="entry name" value="PLASTIDIC GLUCOSE TRANSPORTER 4"/>
    <property type="match status" value="1"/>
</dbReference>
<dbReference type="InterPro" id="IPR005829">
    <property type="entry name" value="Sugar_transporter_CS"/>
</dbReference>
<comment type="similarity">
    <text evidence="7">Belongs to the class II fructose-bisphosphate aldolase family.</text>
</comment>
<dbReference type="InterPro" id="IPR020846">
    <property type="entry name" value="MFS_dom"/>
</dbReference>
<keyword evidence="7" id="KW-0456">Lyase</keyword>
<keyword evidence="5 8" id="KW-1133">Transmembrane helix</keyword>
<evidence type="ECO:0000256" key="6">
    <source>
        <dbReference type="ARBA" id="ARBA00023136"/>
    </source>
</evidence>
<feature type="transmembrane region" description="Helical" evidence="8">
    <location>
        <begin position="138"/>
        <end position="158"/>
    </location>
</feature>
<dbReference type="EMBL" id="JAWRVG010000020">
    <property type="protein sequence ID" value="KAK4072931.1"/>
    <property type="molecule type" value="Genomic_DNA"/>
</dbReference>
<feature type="transmembrane region" description="Helical" evidence="8">
    <location>
        <begin position="290"/>
        <end position="312"/>
    </location>
</feature>
<keyword evidence="11" id="KW-1185">Reference proteome</keyword>
<dbReference type="SUPFAM" id="SSF51569">
    <property type="entry name" value="Aldolase"/>
    <property type="match status" value="1"/>
</dbReference>
<name>A0AAE1IG84_9HYPO</name>
<feature type="transmembrane region" description="Helical" evidence="8">
    <location>
        <begin position="48"/>
        <end position="71"/>
    </location>
</feature>
<feature type="transmembrane region" description="Helical" evidence="8">
    <location>
        <begin position="324"/>
        <end position="341"/>
    </location>
</feature>
<dbReference type="AlphaFoldDB" id="A0AAE1IG84"/>
<dbReference type="GO" id="GO:0016020">
    <property type="term" value="C:membrane"/>
    <property type="evidence" value="ECO:0007669"/>
    <property type="project" value="UniProtKB-SubCell"/>
</dbReference>
<comment type="caution">
    <text evidence="10">The sequence shown here is derived from an EMBL/GenBank/DDBJ whole genome shotgun (WGS) entry which is preliminary data.</text>
</comment>
<evidence type="ECO:0000256" key="4">
    <source>
        <dbReference type="ARBA" id="ARBA00022692"/>
    </source>
</evidence>
<dbReference type="Pfam" id="PF00083">
    <property type="entry name" value="Sugar_tr"/>
    <property type="match status" value="1"/>
</dbReference>
<evidence type="ECO:0000256" key="8">
    <source>
        <dbReference type="SAM" id="Phobius"/>
    </source>
</evidence>
<keyword evidence="7" id="KW-0479">Metal-binding</keyword>
<feature type="transmembrane region" description="Helical" evidence="8">
    <location>
        <begin position="109"/>
        <end position="126"/>
    </location>
</feature>
<comment type="pathway">
    <text evidence="7">Carbohydrate degradation; glycolysis; D-glyceraldehyde 3-phosphate and glycerone phosphate from D-glucose: step 4/4.</text>
</comment>
<dbReference type="GO" id="GO:0008270">
    <property type="term" value="F:zinc ion binding"/>
    <property type="evidence" value="ECO:0007669"/>
    <property type="project" value="UniProtKB-UniRule"/>
</dbReference>
<feature type="transmembrane region" description="Helical" evidence="8">
    <location>
        <begin position="257"/>
        <end position="278"/>
    </location>
</feature>
<sequence>MPSTGWYTIGIASFASIGTFLYGYDTGIVTTTIAHASWAAYMGNPSSALTGAVGAIYIAGEAVGALSQILVADKLGRIRFMQLAAVIVTIGAILQTASVNIGMFLAGRVISGVAVGALSGTVPVYLSEIAPPKNRGLIGGLSGVGLSSGIMLANWVGYACGYAPYGAVQWRLPLGLQLPWGIILFIGLATFMPNSPREMIHKGKIQEARQEFARIRSDLHSQELHEEFGLMRRQIEYERSRELTSFREIFKLYRHRVLVSVSVQVLTTVTGVNVIQYYQTILYKSLGINSQTILALTAAWGTCAFISNAIAVNFLPDKLGRRKMLLFGLTCVIVTEIYAAIMQLKFQNTDNRVGKGFAILGIFLFVIFPLVKENMTASSKNETNSANGKANNLKTNRAKVIVDAAYEGGYAIPAVCCYNLEAVVATVRAAEAKRSPALIQLFPWSIEYADALLLHAAAEAADKANVPIGVHMDHAQDPEIIRRAADLGGFDGIMVDMSHYGRDENMRLSKELVEYCNARGIITECEPGRINGTEDGIQDTEDLEEILTTPEQAEEFVALGIDWLAPAFGNVHGAYGPKGPQLDFPRLERIAAHVGSRVRLVLHGAHEKYFQAELLSKCISYGMAKVNINGPVAAAYMEVGARLIGKEPLTTVMEEQTKAMQKVIEDHMDWLKSAGKA</sequence>
<evidence type="ECO:0000256" key="5">
    <source>
        <dbReference type="ARBA" id="ARBA00022989"/>
    </source>
</evidence>
<dbReference type="PRINTS" id="PR00171">
    <property type="entry name" value="SUGRTRNSPORT"/>
</dbReference>
<keyword evidence="7" id="KW-0324">Glycolysis</keyword>
<dbReference type="Gene3D" id="1.20.1250.20">
    <property type="entry name" value="MFS general substrate transporter like domains"/>
    <property type="match status" value="1"/>
</dbReference>
<dbReference type="PROSITE" id="PS50850">
    <property type="entry name" value="MFS"/>
    <property type="match status" value="1"/>
</dbReference>
<protein>
    <recommendedName>
        <fullName evidence="7">Fructose-bisphosphate aldolase</fullName>
        <shortName evidence="7">FBP aldolase</shortName>
        <ecNumber evidence="7">4.1.2.13</ecNumber>
    </recommendedName>
</protein>
<keyword evidence="3" id="KW-0813">Transport</keyword>
<feature type="transmembrane region" description="Helical" evidence="8">
    <location>
        <begin position="83"/>
        <end position="103"/>
    </location>
</feature>
<dbReference type="EC" id="4.1.2.13" evidence="7"/>
<comment type="similarity">
    <text evidence="2">Belongs to the major facilitator superfamily. Sugar transporter (TC 2.A.1.1) family.</text>
</comment>
<dbReference type="InterPro" id="IPR050360">
    <property type="entry name" value="MFS_Sugar_Transporters"/>
</dbReference>
<dbReference type="InterPro" id="IPR005828">
    <property type="entry name" value="MFS_sugar_transport-like"/>
</dbReference>
<dbReference type="InterPro" id="IPR013785">
    <property type="entry name" value="Aldolase_TIM"/>
</dbReference>
<feature type="transmembrane region" description="Helical" evidence="8">
    <location>
        <begin position="353"/>
        <end position="371"/>
    </location>
</feature>
<dbReference type="GO" id="GO:0004332">
    <property type="term" value="F:fructose-bisphosphate aldolase activity"/>
    <property type="evidence" value="ECO:0007669"/>
    <property type="project" value="UniProtKB-EC"/>
</dbReference>
<comment type="catalytic activity">
    <reaction evidence="7">
        <text>beta-D-fructose 1,6-bisphosphate = D-glyceraldehyde 3-phosphate + dihydroxyacetone phosphate</text>
        <dbReference type="Rhea" id="RHEA:14729"/>
        <dbReference type="ChEBI" id="CHEBI:32966"/>
        <dbReference type="ChEBI" id="CHEBI:57642"/>
        <dbReference type="ChEBI" id="CHEBI:59776"/>
        <dbReference type="EC" id="4.1.2.13"/>
    </reaction>
</comment>
<feature type="domain" description="Major facilitator superfamily (MFS) profile" evidence="9">
    <location>
        <begin position="11"/>
        <end position="434"/>
    </location>
</feature>
<comment type="function">
    <text evidence="7">Catalyzes the aldol condensation of dihydroxyacetone phosphate (DHAP or glycerone-phosphate) with glyceraldehyde 3-phosphate (G3P) to form fructose 1,6-bisphosphate (FBP) in gluconeogenesis and the reverse reaction in glycolysis.</text>
</comment>
<dbReference type="InterPro" id="IPR003663">
    <property type="entry name" value="Sugar/inositol_transpt"/>
</dbReference>
<dbReference type="Gene3D" id="3.20.20.70">
    <property type="entry name" value="Aldolase class I"/>
    <property type="match status" value="1"/>
</dbReference>
<evidence type="ECO:0000256" key="7">
    <source>
        <dbReference type="RuleBase" id="RU366023"/>
    </source>
</evidence>
<comment type="subcellular location">
    <subcellularLocation>
        <location evidence="1">Membrane</location>
        <topology evidence="1">Multi-pass membrane protein</topology>
    </subcellularLocation>
</comment>
<dbReference type="GO" id="GO:0005351">
    <property type="term" value="F:carbohydrate:proton symporter activity"/>
    <property type="evidence" value="ECO:0007669"/>
    <property type="project" value="TreeGrafter"/>
</dbReference>
<evidence type="ECO:0000259" key="9">
    <source>
        <dbReference type="PROSITE" id="PS50850"/>
    </source>
</evidence>
<dbReference type="RefSeq" id="XP_062755408.1">
    <property type="nucleotide sequence ID" value="XM_062900142.1"/>
</dbReference>
<accession>A0AAE1IG84</accession>
<dbReference type="PROSITE" id="PS00217">
    <property type="entry name" value="SUGAR_TRANSPORT_2"/>
    <property type="match status" value="1"/>
</dbReference>
<dbReference type="GO" id="GO:0006096">
    <property type="term" value="P:glycolytic process"/>
    <property type="evidence" value="ECO:0007669"/>
    <property type="project" value="UniProtKB-KW"/>
</dbReference>
<dbReference type="Pfam" id="PF01116">
    <property type="entry name" value="F_bP_aldolase"/>
    <property type="match status" value="1"/>
</dbReference>
<keyword evidence="6 8" id="KW-0472">Membrane</keyword>